<dbReference type="EMBL" id="AMZN01000025">
    <property type="protein sequence ID" value="ELR72291.1"/>
    <property type="molecule type" value="Genomic_DNA"/>
</dbReference>
<reference evidence="1 2" key="1">
    <citation type="submission" date="2012-12" db="EMBL/GenBank/DDBJ databases">
        <title>Genome assembly of Fulvivirga imtechensis AK7.</title>
        <authorList>
            <person name="Nupur N."/>
            <person name="Khatri I."/>
            <person name="Kumar R."/>
            <person name="Subramanian S."/>
            <person name="Pinnaka A."/>
        </authorList>
    </citation>
    <scope>NUCLEOTIDE SEQUENCE [LARGE SCALE GENOMIC DNA]</scope>
    <source>
        <strain evidence="1 2">AK7</strain>
    </source>
</reference>
<comment type="caution">
    <text evidence="1">The sequence shown here is derived from an EMBL/GenBank/DDBJ whole genome shotgun (WGS) entry which is preliminary data.</text>
</comment>
<protein>
    <submittedName>
        <fullName evidence="1">Uncharacterized protein</fullName>
    </submittedName>
</protein>
<proteinExistence type="predicted"/>
<name>L8JTJ3_9BACT</name>
<keyword evidence="2" id="KW-1185">Reference proteome</keyword>
<sequence>MFCGAIKRKNKIIINALQIYKGLKNRKEKFSRFLNLEAIISIVHSDSGTLSEITA</sequence>
<accession>L8JTJ3</accession>
<evidence type="ECO:0000313" key="1">
    <source>
        <dbReference type="EMBL" id="ELR72291.1"/>
    </source>
</evidence>
<evidence type="ECO:0000313" key="2">
    <source>
        <dbReference type="Proteomes" id="UP000011135"/>
    </source>
</evidence>
<dbReference type="STRING" id="1237149.C900_01706"/>
<dbReference type="AlphaFoldDB" id="L8JTJ3"/>
<gene>
    <name evidence="1" type="ORF">C900_01706</name>
</gene>
<dbReference type="Proteomes" id="UP000011135">
    <property type="component" value="Unassembled WGS sequence"/>
</dbReference>
<organism evidence="1 2">
    <name type="scientific">Fulvivirga imtechensis AK7</name>
    <dbReference type="NCBI Taxonomy" id="1237149"/>
    <lineage>
        <taxon>Bacteria</taxon>
        <taxon>Pseudomonadati</taxon>
        <taxon>Bacteroidota</taxon>
        <taxon>Cytophagia</taxon>
        <taxon>Cytophagales</taxon>
        <taxon>Fulvivirgaceae</taxon>
        <taxon>Fulvivirga</taxon>
    </lineage>
</organism>